<keyword evidence="2" id="KW-1185">Reference proteome</keyword>
<dbReference type="STRING" id="1229726.GRFL_1118"/>
<proteinExistence type="predicted"/>
<dbReference type="Proteomes" id="UP000186230">
    <property type="component" value="Chromosome"/>
</dbReference>
<dbReference type="AlphaFoldDB" id="A0A1L7I411"/>
<dbReference type="OrthoDB" id="1625426at2"/>
<dbReference type="EMBL" id="CP016359">
    <property type="protein sequence ID" value="APU67842.1"/>
    <property type="molecule type" value="Genomic_DNA"/>
</dbReference>
<dbReference type="InterPro" id="IPR027417">
    <property type="entry name" value="P-loop_NTPase"/>
</dbReference>
<dbReference type="Gene3D" id="3.40.50.300">
    <property type="entry name" value="P-loop containing nucleotide triphosphate hydrolases"/>
    <property type="match status" value="1"/>
</dbReference>
<reference evidence="1 2" key="1">
    <citation type="submission" date="2016-07" db="EMBL/GenBank/DDBJ databases">
        <title>Multi-omics approach to identify versatile polysaccharide utilization systems of a marine flavobacterium Gramella flava.</title>
        <authorList>
            <person name="Tang K."/>
        </authorList>
    </citation>
    <scope>NUCLEOTIDE SEQUENCE [LARGE SCALE GENOMIC DNA]</scope>
    <source>
        <strain evidence="1 2">JLT2011</strain>
    </source>
</reference>
<gene>
    <name evidence="1" type="ORF">GRFL_1118</name>
</gene>
<accession>A0A1L7I411</accession>
<organism evidence="1 2">
    <name type="scientific">Christiangramia flava JLT2011</name>
    <dbReference type="NCBI Taxonomy" id="1229726"/>
    <lineage>
        <taxon>Bacteria</taxon>
        <taxon>Pseudomonadati</taxon>
        <taxon>Bacteroidota</taxon>
        <taxon>Flavobacteriia</taxon>
        <taxon>Flavobacteriales</taxon>
        <taxon>Flavobacteriaceae</taxon>
        <taxon>Christiangramia</taxon>
    </lineage>
</organism>
<evidence type="ECO:0000313" key="2">
    <source>
        <dbReference type="Proteomes" id="UP000186230"/>
    </source>
</evidence>
<name>A0A1L7I411_9FLAO</name>
<dbReference type="Pfam" id="PF13479">
    <property type="entry name" value="AAA_24"/>
    <property type="match status" value="1"/>
</dbReference>
<sequence>MKLQQAQRSQVKLRIGLSGPSGYGKTMSALLLAYGITNNWNKIAVIDTENNSASLYSHLGEFNVLNLEEPYSPERYIKAIQTCEEANMEVIIVDSISHEWSGKGGCLEMHEKLGGRFQDWARITPLHNQFIDSVIQSKCHVIATTRRKVDYSLDRDMNGKTKVMKLGTKEITREGWEYELTVNFEFINDNHLVKASKDRTGLFMDKPEFVINPATGKKLKSWCSEGVSLDKVKKEIAKCHHLNGLKHIYEKYPALAKDPLIMERKSVIENTNAQVIEENKVEQPKTTENGINRK</sequence>
<protein>
    <submittedName>
        <fullName evidence="1">Uncharacterized protein</fullName>
    </submittedName>
</protein>
<dbReference type="SUPFAM" id="SSF52540">
    <property type="entry name" value="P-loop containing nucleoside triphosphate hydrolases"/>
    <property type="match status" value="1"/>
</dbReference>
<evidence type="ECO:0000313" key="1">
    <source>
        <dbReference type="EMBL" id="APU67842.1"/>
    </source>
</evidence>
<dbReference type="KEGG" id="gfl:GRFL_1118"/>